<name>A0A6B9XQU1_PICSI</name>
<keyword evidence="1" id="KW-0496">Mitochondrion</keyword>
<dbReference type="AlphaFoldDB" id="A0A6B9XQU1"/>
<protein>
    <submittedName>
        <fullName evidence="1">Uncharacterized protein</fullName>
    </submittedName>
</protein>
<dbReference type="EMBL" id="MK697702">
    <property type="protein sequence ID" value="QHR91464.1"/>
    <property type="molecule type" value="Genomic_DNA"/>
</dbReference>
<evidence type="ECO:0000313" key="1">
    <source>
        <dbReference type="EMBL" id="QHR91464.1"/>
    </source>
</evidence>
<sequence length="73" mass="8841">MQITESERRPFIPTFYTYLLSARVSINSIIYRYPWFCRREIGDSIIIRCTIRTEVILRYLFSLIIQETKVAYL</sequence>
<geneLocation type="mitochondrion" evidence="1"/>
<accession>A0A6B9XQU1</accession>
<gene>
    <name evidence="1" type="primary">orf05530</name>
    <name evidence="1" type="ORF">Q903MT_gene5498</name>
</gene>
<organism evidence="1">
    <name type="scientific">Picea sitchensis</name>
    <name type="common">Sitka spruce</name>
    <name type="synonym">Pinus sitchensis</name>
    <dbReference type="NCBI Taxonomy" id="3332"/>
    <lineage>
        <taxon>Eukaryota</taxon>
        <taxon>Viridiplantae</taxon>
        <taxon>Streptophyta</taxon>
        <taxon>Embryophyta</taxon>
        <taxon>Tracheophyta</taxon>
        <taxon>Spermatophyta</taxon>
        <taxon>Pinopsida</taxon>
        <taxon>Pinidae</taxon>
        <taxon>Conifers I</taxon>
        <taxon>Pinales</taxon>
        <taxon>Pinaceae</taxon>
        <taxon>Picea</taxon>
    </lineage>
</organism>
<proteinExistence type="predicted"/>
<reference evidence="1" key="1">
    <citation type="submission" date="2019-03" db="EMBL/GenBank/DDBJ databases">
        <title>Largest Complete Mitochondrial Genome of a Gymnosperm, Sitka Spruce (Picea sitchensis), Indicates Complex Physical Structure.</title>
        <authorList>
            <person name="Jackman S.D."/>
            <person name="Coombe L."/>
            <person name="Warren R."/>
            <person name="Kirk H."/>
            <person name="Trinh E."/>
            <person name="McLeod T."/>
            <person name="Pleasance S."/>
            <person name="Pandoh P."/>
            <person name="Zhao Y."/>
            <person name="Coope R."/>
            <person name="Bousquet J."/>
            <person name="Bohlmann J.C."/>
            <person name="Jones S.J.M."/>
            <person name="Birol I."/>
        </authorList>
    </citation>
    <scope>NUCLEOTIDE SEQUENCE</scope>
    <source>
        <strain evidence="1">Q903</strain>
    </source>
</reference>